<dbReference type="Proteomes" id="UP001055911">
    <property type="component" value="Chromosome"/>
</dbReference>
<evidence type="ECO:0000259" key="8">
    <source>
        <dbReference type="Pfam" id="PF01694"/>
    </source>
</evidence>
<dbReference type="RefSeq" id="WP_252767267.1">
    <property type="nucleotide sequence ID" value="NZ_CP097119.1"/>
</dbReference>
<keyword evidence="4" id="KW-0378">Hydrolase</keyword>
<evidence type="ECO:0000256" key="6">
    <source>
        <dbReference type="ARBA" id="ARBA00023136"/>
    </source>
</evidence>
<dbReference type="GO" id="GO:0004252">
    <property type="term" value="F:serine-type endopeptidase activity"/>
    <property type="evidence" value="ECO:0007669"/>
    <property type="project" value="InterPro"/>
</dbReference>
<evidence type="ECO:0000256" key="2">
    <source>
        <dbReference type="ARBA" id="ARBA00009045"/>
    </source>
</evidence>
<dbReference type="EMBL" id="CP097119">
    <property type="protein sequence ID" value="USS89718.1"/>
    <property type="molecule type" value="Genomic_DNA"/>
</dbReference>
<comment type="subcellular location">
    <subcellularLocation>
        <location evidence="1">Membrane</location>
        <topology evidence="1">Multi-pass membrane protein</topology>
    </subcellularLocation>
</comment>
<gene>
    <name evidence="9" type="ORF">M3M40_02725</name>
</gene>
<proteinExistence type="inferred from homology"/>
<dbReference type="Pfam" id="PF01694">
    <property type="entry name" value="Rhomboid"/>
    <property type="match status" value="1"/>
</dbReference>
<evidence type="ECO:0000256" key="1">
    <source>
        <dbReference type="ARBA" id="ARBA00004141"/>
    </source>
</evidence>
<evidence type="ECO:0000256" key="5">
    <source>
        <dbReference type="ARBA" id="ARBA00022989"/>
    </source>
</evidence>
<dbReference type="Gene3D" id="1.20.1540.10">
    <property type="entry name" value="Rhomboid-like"/>
    <property type="match status" value="1"/>
</dbReference>
<dbReference type="InterPro" id="IPR035952">
    <property type="entry name" value="Rhomboid-like_sf"/>
</dbReference>
<feature type="domain" description="Peptidase S54 rhomboid" evidence="8">
    <location>
        <begin position="51"/>
        <end position="187"/>
    </location>
</feature>
<protein>
    <submittedName>
        <fullName evidence="9">Rhomboid family intramembrane serine protease</fullName>
    </submittedName>
</protein>
<sequence>MSKLRNQPIVTWTLIVVMTLVFITMTLAGGTTNLTTLVQFGGEVNQLVRAGQWWRLVTPIFIHIGWQHLTLNLLTLYFLGRILEGIFGHWRFLALFLGSGIVGNLFSFAFGSDGSVSAGCSTSLFGLFGAFLMLGLTLPQNQWFKQTAQSFLLLIIINLVSDLFLPTIDIWGHVGGLVGGFCGSFTVGLSQPKLLSKKVRFIYANVLIIVIIALWIIGFNH</sequence>
<feature type="transmembrane region" description="Helical" evidence="7">
    <location>
        <begin position="116"/>
        <end position="136"/>
    </location>
</feature>
<dbReference type="GO" id="GO:0016020">
    <property type="term" value="C:membrane"/>
    <property type="evidence" value="ECO:0007669"/>
    <property type="project" value="UniProtKB-SubCell"/>
</dbReference>
<dbReference type="PANTHER" id="PTHR43731">
    <property type="entry name" value="RHOMBOID PROTEASE"/>
    <property type="match status" value="1"/>
</dbReference>
<keyword evidence="10" id="KW-1185">Reference proteome</keyword>
<dbReference type="PANTHER" id="PTHR43731:SF14">
    <property type="entry name" value="PRESENILIN-ASSOCIATED RHOMBOID-LIKE PROTEIN, MITOCHONDRIAL"/>
    <property type="match status" value="1"/>
</dbReference>
<feature type="transmembrane region" description="Helical" evidence="7">
    <location>
        <begin position="12"/>
        <end position="40"/>
    </location>
</feature>
<keyword evidence="9" id="KW-0645">Protease</keyword>
<dbReference type="AlphaFoldDB" id="A0A9Q8ZUU5"/>
<feature type="transmembrane region" description="Helical" evidence="7">
    <location>
        <begin position="92"/>
        <end position="110"/>
    </location>
</feature>
<dbReference type="InterPro" id="IPR022764">
    <property type="entry name" value="Peptidase_S54_rhomboid_dom"/>
</dbReference>
<feature type="transmembrane region" description="Helical" evidence="7">
    <location>
        <begin position="201"/>
        <end position="219"/>
    </location>
</feature>
<feature type="transmembrane region" description="Helical" evidence="7">
    <location>
        <begin position="60"/>
        <end position="80"/>
    </location>
</feature>
<reference evidence="9" key="1">
    <citation type="submission" date="2022-05" db="EMBL/GenBank/DDBJ databases">
        <authorList>
            <person name="Oliphant S.A."/>
            <person name="Watson-Haigh N.S."/>
            <person name="Sumby K.M."/>
            <person name="Gardner J.M."/>
            <person name="Jiranek V."/>
        </authorList>
    </citation>
    <scope>NUCLEOTIDE SEQUENCE</scope>
    <source>
        <strain evidence="9">KI4_B1</strain>
    </source>
</reference>
<evidence type="ECO:0000256" key="3">
    <source>
        <dbReference type="ARBA" id="ARBA00022692"/>
    </source>
</evidence>
<keyword evidence="5 7" id="KW-1133">Transmembrane helix</keyword>
<evidence type="ECO:0000313" key="9">
    <source>
        <dbReference type="EMBL" id="USS89718.1"/>
    </source>
</evidence>
<keyword evidence="3 7" id="KW-0812">Transmembrane</keyword>
<dbReference type="GO" id="GO:0006508">
    <property type="term" value="P:proteolysis"/>
    <property type="evidence" value="ECO:0007669"/>
    <property type="project" value="UniProtKB-KW"/>
</dbReference>
<feature type="transmembrane region" description="Helical" evidence="7">
    <location>
        <begin position="148"/>
        <end position="164"/>
    </location>
</feature>
<evidence type="ECO:0000256" key="7">
    <source>
        <dbReference type="SAM" id="Phobius"/>
    </source>
</evidence>
<dbReference type="SUPFAM" id="SSF144091">
    <property type="entry name" value="Rhomboid-like"/>
    <property type="match status" value="1"/>
</dbReference>
<dbReference type="InterPro" id="IPR050925">
    <property type="entry name" value="Rhomboid_protease_S54"/>
</dbReference>
<organism evidence="9 10">
    <name type="scientific">Fructilactobacillus cliffordii</name>
    <dbReference type="NCBI Taxonomy" id="2940299"/>
    <lineage>
        <taxon>Bacteria</taxon>
        <taxon>Bacillati</taxon>
        <taxon>Bacillota</taxon>
        <taxon>Bacilli</taxon>
        <taxon>Lactobacillales</taxon>
        <taxon>Lactobacillaceae</taxon>
        <taxon>Fructilactobacillus</taxon>
    </lineage>
</organism>
<comment type="similarity">
    <text evidence="2">Belongs to the peptidase S54 family.</text>
</comment>
<accession>A0A9Q8ZUU5</accession>
<feature type="transmembrane region" description="Helical" evidence="7">
    <location>
        <begin position="170"/>
        <end position="189"/>
    </location>
</feature>
<keyword evidence="6 7" id="KW-0472">Membrane</keyword>
<evidence type="ECO:0000313" key="10">
    <source>
        <dbReference type="Proteomes" id="UP001055911"/>
    </source>
</evidence>
<evidence type="ECO:0000256" key="4">
    <source>
        <dbReference type="ARBA" id="ARBA00022801"/>
    </source>
</evidence>
<name>A0A9Q8ZUU5_9LACO</name>